<dbReference type="EMBL" id="JYDL01000169">
    <property type="protein sequence ID" value="KRX14174.1"/>
    <property type="molecule type" value="Genomic_DNA"/>
</dbReference>
<accession>A0A0V0RI51</accession>
<name>A0A0V0RI51_9BILA</name>
<reference evidence="1 2" key="1">
    <citation type="submission" date="2015-01" db="EMBL/GenBank/DDBJ databases">
        <title>Evolution of Trichinella species and genotypes.</title>
        <authorList>
            <person name="Korhonen P.K."/>
            <person name="Edoardo P."/>
            <person name="Giuseppe L.R."/>
            <person name="Gasser R.B."/>
        </authorList>
    </citation>
    <scope>NUCLEOTIDE SEQUENCE [LARGE SCALE GENOMIC DNA]</scope>
    <source>
        <strain evidence="1">ISS37</strain>
    </source>
</reference>
<organism evidence="1 2">
    <name type="scientific">Trichinella nelsoni</name>
    <dbReference type="NCBI Taxonomy" id="6336"/>
    <lineage>
        <taxon>Eukaryota</taxon>
        <taxon>Metazoa</taxon>
        <taxon>Ecdysozoa</taxon>
        <taxon>Nematoda</taxon>
        <taxon>Enoplea</taxon>
        <taxon>Dorylaimia</taxon>
        <taxon>Trichinellida</taxon>
        <taxon>Trichinellidae</taxon>
        <taxon>Trichinella</taxon>
    </lineage>
</organism>
<evidence type="ECO:0000313" key="2">
    <source>
        <dbReference type="Proteomes" id="UP000054630"/>
    </source>
</evidence>
<evidence type="ECO:0000313" key="1">
    <source>
        <dbReference type="EMBL" id="KRX14174.1"/>
    </source>
</evidence>
<protein>
    <submittedName>
        <fullName evidence="1">Uncharacterized protein</fullName>
    </submittedName>
</protein>
<comment type="caution">
    <text evidence="1">The sequence shown here is derived from an EMBL/GenBank/DDBJ whole genome shotgun (WGS) entry which is preliminary data.</text>
</comment>
<gene>
    <name evidence="1" type="ORF">T07_6309</name>
</gene>
<proteinExistence type="predicted"/>
<dbReference type="AlphaFoldDB" id="A0A0V0RI51"/>
<sequence>MLKAAISRFWKNERYHCHLQHVKMITSNFIFNIHDLSLLFICTRQDGDAHVQLFKCCSSIKSMNKRYLSDNEAKEAVENDDHTLIVYYIDTTIVTAETDIKACLAVPACFHKDYQWNRVRRVKHGGHQFHHGIGLHAHVGVLQSPGQSLIFCAYRLIADREDTNVAEAKTFRPTKLLVHPGRSGCNTTGKRLSPDVQPTQPATFYLKLRATESKTNRCADREQAVNAPRWLMLTLVTTRWLV</sequence>
<keyword evidence="2" id="KW-1185">Reference proteome</keyword>
<dbReference type="Proteomes" id="UP000054630">
    <property type="component" value="Unassembled WGS sequence"/>
</dbReference>
<dbReference type="OrthoDB" id="5931545at2759"/>